<dbReference type="SUPFAM" id="SSF52172">
    <property type="entry name" value="CheY-like"/>
    <property type="match status" value="1"/>
</dbReference>
<evidence type="ECO:0000313" key="18">
    <source>
        <dbReference type="Proteomes" id="UP000014216"/>
    </source>
</evidence>
<dbReference type="SUPFAM" id="SSF47384">
    <property type="entry name" value="Homodimeric domain of signal transducing histidine kinase"/>
    <property type="match status" value="1"/>
</dbReference>
<evidence type="ECO:0000259" key="15">
    <source>
        <dbReference type="PROSITE" id="PS50112"/>
    </source>
</evidence>
<dbReference type="SMART" id="SM00091">
    <property type="entry name" value="PAS"/>
    <property type="match status" value="1"/>
</dbReference>
<keyword evidence="8" id="KW-0902">Two-component regulatory system</keyword>
<evidence type="ECO:0000256" key="8">
    <source>
        <dbReference type="ARBA" id="ARBA00023012"/>
    </source>
</evidence>
<evidence type="ECO:0000256" key="10">
    <source>
        <dbReference type="ARBA" id="ARBA00068150"/>
    </source>
</evidence>
<dbReference type="FunFam" id="3.30.565.10:FF:000010">
    <property type="entry name" value="Sensor histidine kinase RcsC"/>
    <property type="match status" value="1"/>
</dbReference>
<dbReference type="Gene3D" id="2.10.70.100">
    <property type="match status" value="1"/>
</dbReference>
<comment type="caution">
    <text evidence="17">The sequence shown here is derived from an EMBL/GenBank/DDBJ whole genome shotgun (WGS) entry which is preliminary data.</text>
</comment>
<dbReference type="NCBIfam" id="TIGR00229">
    <property type="entry name" value="sensory_box"/>
    <property type="match status" value="1"/>
</dbReference>
<dbReference type="RefSeq" id="WP_006964331.1">
    <property type="nucleotide sequence ID" value="NZ_APJX01000001.1"/>
</dbReference>
<keyword evidence="12" id="KW-1133">Transmembrane helix</keyword>
<evidence type="ECO:0000256" key="2">
    <source>
        <dbReference type="ARBA" id="ARBA00012438"/>
    </source>
</evidence>
<evidence type="ECO:0000256" key="12">
    <source>
        <dbReference type="SAM" id="Phobius"/>
    </source>
</evidence>
<dbReference type="Gene3D" id="1.10.287.130">
    <property type="match status" value="1"/>
</dbReference>
<keyword evidence="17" id="KW-0378">Hydrolase</keyword>
<dbReference type="PANTHER" id="PTHR43047:SF64">
    <property type="entry name" value="HISTIDINE KINASE CONTAINING CHEY-HOMOLOGOUS RECEIVER DOMAIN AND PAS DOMAIN-RELATED"/>
    <property type="match status" value="1"/>
</dbReference>
<dbReference type="InterPro" id="IPR036097">
    <property type="entry name" value="HisK_dim/P_sf"/>
</dbReference>
<dbReference type="Gene3D" id="3.40.50.2300">
    <property type="match status" value="1"/>
</dbReference>
<keyword evidence="4 17" id="KW-0808">Transferase</keyword>
<dbReference type="CDD" id="cd17546">
    <property type="entry name" value="REC_hyHK_CKI1_RcsC-like"/>
    <property type="match status" value="1"/>
</dbReference>
<dbReference type="PROSITE" id="PS50109">
    <property type="entry name" value="HIS_KIN"/>
    <property type="match status" value="1"/>
</dbReference>
<dbReference type="CDD" id="cd00130">
    <property type="entry name" value="PAS"/>
    <property type="match status" value="1"/>
</dbReference>
<dbReference type="PRINTS" id="PR00344">
    <property type="entry name" value="BCTRLSENSOR"/>
</dbReference>
<feature type="domain" description="Response regulatory" evidence="14">
    <location>
        <begin position="697"/>
        <end position="813"/>
    </location>
</feature>
<dbReference type="InterPro" id="IPR035965">
    <property type="entry name" value="PAS-like_dom_sf"/>
</dbReference>
<dbReference type="EMBL" id="APJX01000001">
    <property type="protein sequence ID" value="EMS81584.1"/>
    <property type="molecule type" value="Genomic_DNA"/>
</dbReference>
<evidence type="ECO:0000256" key="3">
    <source>
        <dbReference type="ARBA" id="ARBA00022553"/>
    </source>
</evidence>
<dbReference type="InterPro" id="IPR000700">
    <property type="entry name" value="PAS-assoc_C"/>
</dbReference>
<accession>S0G6D0</accession>
<dbReference type="OrthoDB" id="415806at2"/>
<feature type="domain" description="PAS" evidence="15">
    <location>
        <begin position="302"/>
        <end position="372"/>
    </location>
</feature>
<dbReference type="InterPro" id="IPR003661">
    <property type="entry name" value="HisK_dim/P_dom"/>
</dbReference>
<evidence type="ECO:0000256" key="11">
    <source>
        <dbReference type="PROSITE-ProRule" id="PRU00169"/>
    </source>
</evidence>
<reference evidence="17 18" key="1">
    <citation type="journal article" date="2013" name="Genome Announc.">
        <title>Draft Genome Sequence of Desulfotignum phosphitoxidans DSM 13687 Strain FiPS-3.</title>
        <authorList>
            <person name="Poehlein A."/>
            <person name="Daniel R."/>
            <person name="Simeonova D.D."/>
        </authorList>
    </citation>
    <scope>NUCLEOTIDE SEQUENCE [LARGE SCALE GENOMIC DNA]</scope>
    <source>
        <strain evidence="17 18">DSM 13687</strain>
    </source>
</reference>
<evidence type="ECO:0000256" key="7">
    <source>
        <dbReference type="ARBA" id="ARBA00022840"/>
    </source>
</evidence>
<evidence type="ECO:0000259" key="14">
    <source>
        <dbReference type="PROSITE" id="PS50110"/>
    </source>
</evidence>
<keyword evidence="6 17" id="KW-0418">Kinase</keyword>
<evidence type="ECO:0000256" key="9">
    <source>
        <dbReference type="ARBA" id="ARBA00064003"/>
    </source>
</evidence>
<keyword evidence="12" id="KW-0472">Membrane</keyword>
<sequence length="905" mass="100852">MMNDEKAIHTHSLARKLLPYVVLAILLSLSVAAWLFFKNMYVERAQQRFDEYITPKIDHKIDFKLYDGPDISPAALMFDSHVLPGSRNGRHRPMFSETRTLDLYGHQWTLAIGTSPVFEAEVDFYIPKIILGSGIIISLLIFLLLKTVGDSGQRAESLARQMTLDLRQSDEVLRRMSELLSISGRIAKIGGWELDLETQRMTWTEETYRIHEMDPSHQLDLTTGFNFYTPESQPIITAAVQAAIDKGEPYDLDLQLITARGKTIWVRALGIAERRDDRTVRLLGAFQDITERKQAENDLRVSEAQVRSLMNNSPIGFALLDLEGHFLDVNAALCQMTGYSKDELRQNTLQVITHPHDLDTDVAYVRQMLKGEIAAYRIKKRYIHKDGHTVWGLLCVSLVNNKDGSPNYFISQYVDISAETQSEKNHIAMLAAEAANRQKSLFLSNMSHEIRTPMNAIMGFAQVLDRDSSLTPGQKKQIRIINRSGQHLLRLIDDILDISRIEAGRIRLNPIVFGLEDFLDDVENMFQSRAEAKGLTLIVERDAGLPGWVRGDEGKLRQVLVNLLGNAVKFTESGGVSLRACSEPAAKHTGKGKKPLRLVFEVEDSGPGIAESDQERIFHAFEQVASERIIQGTGLGLSISLRLVKIMGGTLTVESVVGKGSCFGFSVLCEPAEAIQKSKAPKLPEVVGLEPGSGPWRVLVVDDVLSNRALLHALLLSLGFEVQEAENGAEAIEIFEAWAPHAVLMDMRMPVMDGYEATRRIKATDKGRTTPVIAVTASVFMGREEEVMATGVSAFLRKPFRPEELYETLGEYLDLRYVYADEPSEAPQQPRAVALTPEALAALPRDLVQDMAEAVAEGDMARLTELIRRVEDLDESAARGLKTLADQYDYTKLNELLGKGGNNNG</sequence>
<comment type="catalytic activity">
    <reaction evidence="1">
        <text>ATP + protein L-histidine = ADP + protein N-phospho-L-histidine.</text>
        <dbReference type="EC" id="2.7.13.3"/>
    </reaction>
</comment>
<dbReference type="Pfam" id="PF02518">
    <property type="entry name" value="HATPase_c"/>
    <property type="match status" value="1"/>
</dbReference>
<dbReference type="PROSITE" id="PS50110">
    <property type="entry name" value="RESPONSE_REGULATORY"/>
    <property type="match status" value="1"/>
</dbReference>
<feature type="modified residue" description="4-aspartylphosphate" evidence="11">
    <location>
        <position position="746"/>
    </location>
</feature>
<feature type="transmembrane region" description="Helical" evidence="12">
    <location>
        <begin position="20"/>
        <end position="37"/>
    </location>
</feature>
<dbReference type="AlphaFoldDB" id="S0G6D0"/>
<dbReference type="FunFam" id="1.10.287.130:FF:000002">
    <property type="entry name" value="Two-component osmosensing histidine kinase"/>
    <property type="match status" value="1"/>
</dbReference>
<dbReference type="SUPFAM" id="SSF55785">
    <property type="entry name" value="PYP-like sensor domain (PAS domain)"/>
    <property type="match status" value="2"/>
</dbReference>
<dbReference type="Pfam" id="PF08447">
    <property type="entry name" value="PAS_3"/>
    <property type="match status" value="2"/>
</dbReference>
<protein>
    <recommendedName>
        <fullName evidence="10">Sensory/regulatory protein RpfC</fullName>
        <ecNumber evidence="2">2.7.13.3</ecNumber>
    </recommendedName>
</protein>
<dbReference type="InterPro" id="IPR011006">
    <property type="entry name" value="CheY-like_superfamily"/>
</dbReference>
<dbReference type="PROSITE" id="PS50112">
    <property type="entry name" value="PAS"/>
    <property type="match status" value="1"/>
</dbReference>
<dbReference type="SMART" id="SM00388">
    <property type="entry name" value="HisKA"/>
    <property type="match status" value="1"/>
</dbReference>
<dbReference type="Gene3D" id="3.30.450.20">
    <property type="entry name" value="PAS domain"/>
    <property type="match status" value="2"/>
</dbReference>
<keyword evidence="7" id="KW-0067">ATP-binding</keyword>
<gene>
    <name evidence="17" type="primary">luxQ</name>
    <name evidence="17" type="ORF">Dpo_1c07250</name>
</gene>
<dbReference type="SMART" id="SM00086">
    <property type="entry name" value="PAC"/>
    <property type="match status" value="2"/>
</dbReference>
<dbReference type="InterPro" id="IPR005467">
    <property type="entry name" value="His_kinase_dom"/>
</dbReference>
<evidence type="ECO:0000313" key="17">
    <source>
        <dbReference type="EMBL" id="EMS81584.1"/>
    </source>
</evidence>
<evidence type="ECO:0000259" key="13">
    <source>
        <dbReference type="PROSITE" id="PS50109"/>
    </source>
</evidence>
<evidence type="ECO:0000256" key="6">
    <source>
        <dbReference type="ARBA" id="ARBA00022777"/>
    </source>
</evidence>
<dbReference type="InterPro" id="IPR003594">
    <property type="entry name" value="HATPase_dom"/>
</dbReference>
<dbReference type="EC" id="2.7.13.3" evidence="2"/>
<dbReference type="PROSITE" id="PS50113">
    <property type="entry name" value="PAC"/>
    <property type="match status" value="2"/>
</dbReference>
<dbReference type="InterPro" id="IPR004358">
    <property type="entry name" value="Sig_transdc_His_kin-like_C"/>
</dbReference>
<organism evidence="17 18">
    <name type="scientific">Desulfotignum phosphitoxidans DSM 13687</name>
    <dbReference type="NCBI Taxonomy" id="1286635"/>
    <lineage>
        <taxon>Bacteria</taxon>
        <taxon>Pseudomonadati</taxon>
        <taxon>Thermodesulfobacteriota</taxon>
        <taxon>Desulfobacteria</taxon>
        <taxon>Desulfobacterales</taxon>
        <taxon>Desulfobacteraceae</taxon>
        <taxon>Desulfotignum</taxon>
    </lineage>
</organism>
<keyword evidence="5" id="KW-0547">Nucleotide-binding</keyword>
<keyword evidence="3 11" id="KW-0597">Phosphoprotein</keyword>
<dbReference type="GO" id="GO:0005524">
    <property type="term" value="F:ATP binding"/>
    <property type="evidence" value="ECO:0007669"/>
    <property type="project" value="UniProtKB-KW"/>
</dbReference>
<comment type="subunit">
    <text evidence="9">At low DSF concentrations, interacts with RpfF.</text>
</comment>
<keyword evidence="18" id="KW-1185">Reference proteome</keyword>
<proteinExistence type="predicted"/>
<dbReference type="GO" id="GO:0000155">
    <property type="term" value="F:phosphorelay sensor kinase activity"/>
    <property type="evidence" value="ECO:0007669"/>
    <property type="project" value="InterPro"/>
</dbReference>
<dbReference type="SMART" id="SM00448">
    <property type="entry name" value="REC"/>
    <property type="match status" value="1"/>
</dbReference>
<feature type="domain" description="PAC" evidence="16">
    <location>
        <begin position="376"/>
        <end position="428"/>
    </location>
</feature>
<feature type="domain" description="Histidine kinase" evidence="13">
    <location>
        <begin position="445"/>
        <end position="671"/>
    </location>
</feature>
<dbReference type="InterPro" id="IPR036890">
    <property type="entry name" value="HATPase_C_sf"/>
</dbReference>
<evidence type="ECO:0000256" key="1">
    <source>
        <dbReference type="ARBA" id="ARBA00000085"/>
    </source>
</evidence>
<feature type="transmembrane region" description="Helical" evidence="12">
    <location>
        <begin position="125"/>
        <end position="145"/>
    </location>
</feature>
<dbReference type="Pfam" id="PF00512">
    <property type="entry name" value="HisKA"/>
    <property type="match status" value="1"/>
</dbReference>
<dbReference type="InterPro" id="IPR001610">
    <property type="entry name" value="PAC"/>
</dbReference>
<dbReference type="InterPro" id="IPR001789">
    <property type="entry name" value="Sig_transdc_resp-reg_receiver"/>
</dbReference>
<dbReference type="Pfam" id="PF00072">
    <property type="entry name" value="Response_reg"/>
    <property type="match status" value="1"/>
</dbReference>
<dbReference type="SUPFAM" id="SSF55874">
    <property type="entry name" value="ATPase domain of HSP90 chaperone/DNA topoisomerase II/histidine kinase"/>
    <property type="match status" value="1"/>
</dbReference>
<dbReference type="Gene3D" id="3.30.565.10">
    <property type="entry name" value="Histidine kinase-like ATPase, C-terminal domain"/>
    <property type="match status" value="1"/>
</dbReference>
<dbReference type="InterPro" id="IPR013655">
    <property type="entry name" value="PAS_fold_3"/>
</dbReference>
<dbReference type="Proteomes" id="UP000014216">
    <property type="component" value="Unassembled WGS sequence"/>
</dbReference>
<dbReference type="CDD" id="cd16922">
    <property type="entry name" value="HATPase_EvgS-ArcB-TorS-like"/>
    <property type="match status" value="1"/>
</dbReference>
<name>S0G6D0_9BACT</name>
<evidence type="ECO:0000256" key="5">
    <source>
        <dbReference type="ARBA" id="ARBA00022741"/>
    </source>
</evidence>
<dbReference type="PANTHER" id="PTHR43047">
    <property type="entry name" value="TWO-COMPONENT HISTIDINE PROTEIN KINASE"/>
    <property type="match status" value="1"/>
</dbReference>
<evidence type="ECO:0000256" key="4">
    <source>
        <dbReference type="ARBA" id="ARBA00022679"/>
    </source>
</evidence>
<keyword evidence="12" id="KW-0812">Transmembrane</keyword>
<evidence type="ECO:0000259" key="16">
    <source>
        <dbReference type="PROSITE" id="PS50113"/>
    </source>
</evidence>
<dbReference type="SMART" id="SM00387">
    <property type="entry name" value="HATPase_c"/>
    <property type="match status" value="1"/>
</dbReference>
<dbReference type="GO" id="GO:0016787">
    <property type="term" value="F:hydrolase activity"/>
    <property type="evidence" value="ECO:0007669"/>
    <property type="project" value="UniProtKB-KW"/>
</dbReference>
<feature type="domain" description="PAC" evidence="16">
    <location>
        <begin position="250"/>
        <end position="301"/>
    </location>
</feature>
<dbReference type="InterPro" id="IPR000014">
    <property type="entry name" value="PAS"/>
</dbReference>
<dbReference type="CDD" id="cd00082">
    <property type="entry name" value="HisKA"/>
    <property type="match status" value="1"/>
</dbReference>